<evidence type="ECO:0000256" key="7">
    <source>
        <dbReference type="ARBA" id="ARBA00023180"/>
    </source>
</evidence>
<reference evidence="13" key="1">
    <citation type="submission" date="2016-08" db="EMBL/GenBank/DDBJ databases">
        <title>VSG repertoire of Trypanosoma brucei EATRO 1125.</title>
        <authorList>
            <person name="Cross G.A."/>
        </authorList>
    </citation>
    <scope>NUCLEOTIDE SEQUENCE</scope>
    <source>
        <strain evidence="13">EATRO 1125</strain>
    </source>
</reference>
<dbReference type="InterPro" id="IPR025932">
    <property type="entry name" value="Trypano_VSG_B_N_dom"/>
</dbReference>
<keyword evidence="6" id="KW-0472">Membrane</keyword>
<keyword evidence="4" id="KW-0336">GPI-anchor</keyword>
<dbReference type="Pfam" id="PF10659">
    <property type="entry name" value="Trypan_glycop_C"/>
    <property type="match status" value="1"/>
</dbReference>
<name>A0A1J0RAH4_9TRYP</name>
<feature type="compositionally biased region" description="Basic and acidic residues" evidence="10">
    <location>
        <begin position="414"/>
        <end position="425"/>
    </location>
</feature>
<feature type="compositionally biased region" description="Basic and acidic residues" evidence="10">
    <location>
        <begin position="434"/>
        <end position="444"/>
    </location>
</feature>
<feature type="region of interest" description="Disordered" evidence="10">
    <location>
        <begin position="137"/>
        <end position="158"/>
    </location>
</feature>
<dbReference type="InterPro" id="IPR019609">
    <property type="entry name" value="Variant_surf_glycoprt_trypan_C"/>
</dbReference>
<comment type="function">
    <text evidence="1">VSG forms a coat on the surface of the parasite. The trypanosome evades the immune response of the host by expressing a series of antigenically distinct VSGs from an estimated 1000 VSG genes.</text>
</comment>
<accession>A0A1J0RAH4</accession>
<dbReference type="GO" id="GO:0005886">
    <property type="term" value="C:plasma membrane"/>
    <property type="evidence" value="ECO:0007669"/>
    <property type="project" value="UniProtKB-SubCell"/>
</dbReference>
<evidence type="ECO:0000259" key="11">
    <source>
        <dbReference type="Pfam" id="PF10659"/>
    </source>
</evidence>
<evidence type="ECO:0000256" key="5">
    <source>
        <dbReference type="ARBA" id="ARBA00022729"/>
    </source>
</evidence>
<feature type="compositionally biased region" description="Polar residues" evidence="10">
    <location>
        <begin position="341"/>
        <end position="366"/>
    </location>
</feature>
<dbReference type="EMBL" id="KX700969">
    <property type="protein sequence ID" value="APD74925.1"/>
    <property type="molecule type" value="Genomic_DNA"/>
</dbReference>
<sequence length="471" mass="50634">MLTAATDLAEPPNQVKDIAATIGAINMSISDDEVSQLIAHDKEWNDSEAAKVAKTKPFETEWKNEYPFWKQAAVKINAAKQTFEQWRQAELSKAAKETVKHIAKKAAKAFRNADLSNFHEMKAEVASHAATALYGDKNKKGAESEPDPSARTSICGTSGTTAGTQAGKSLKADLLCTCAKKSAGVDSVCCAKCDPGGANWNAAAASPSHWKPLLAKCPSHAPTMQLGTSSMNAALSQFLMLISKKQGSSNKKQYFLGTLDGTGDNGCDGDGTTNHGICVQYNAKEDGDTVHPEIDWMSPARQTAEAADKVAERNKRVEQLEMELRILNTTLGAQIHHKASDTGTSDRSTPTTQNQAANKSENNCNKHTNKTADECTKLGCDNDAENKKCKPKAGTESTAAATAGDGAAETTNSEAKKCSEKKTQGDKQSFAWRKGKDNEPDQEKEMCRNDSFLVNKKFALIAASFISLVKF</sequence>
<evidence type="ECO:0000256" key="2">
    <source>
        <dbReference type="ARBA" id="ARBA00004609"/>
    </source>
</evidence>
<organism evidence="13">
    <name type="scientific">Trypanosoma brucei</name>
    <dbReference type="NCBI Taxonomy" id="5691"/>
    <lineage>
        <taxon>Eukaryota</taxon>
        <taxon>Discoba</taxon>
        <taxon>Euglenozoa</taxon>
        <taxon>Kinetoplastea</taxon>
        <taxon>Metakinetoplastina</taxon>
        <taxon>Trypanosomatida</taxon>
        <taxon>Trypanosomatidae</taxon>
        <taxon>Trypanosoma</taxon>
    </lineage>
</organism>
<evidence type="ECO:0000256" key="1">
    <source>
        <dbReference type="ARBA" id="ARBA00002523"/>
    </source>
</evidence>
<evidence type="ECO:0000256" key="4">
    <source>
        <dbReference type="ARBA" id="ARBA00022622"/>
    </source>
</evidence>
<dbReference type="AlphaFoldDB" id="A0A1J0RAH4"/>
<keyword evidence="9" id="KW-0175">Coiled coil</keyword>
<feature type="compositionally biased region" description="Low complexity" evidence="10">
    <location>
        <begin position="394"/>
        <end position="411"/>
    </location>
</feature>
<evidence type="ECO:0000256" key="3">
    <source>
        <dbReference type="ARBA" id="ARBA00022475"/>
    </source>
</evidence>
<feature type="domain" description="Trypanosome variant surface glycoprotein B-type N-terminal" evidence="12">
    <location>
        <begin position="4"/>
        <end position="324"/>
    </location>
</feature>
<evidence type="ECO:0000256" key="8">
    <source>
        <dbReference type="ARBA" id="ARBA00023288"/>
    </source>
</evidence>
<keyword evidence="5" id="KW-0732">Signal</keyword>
<evidence type="ECO:0000313" key="13">
    <source>
        <dbReference type="EMBL" id="APD74925.1"/>
    </source>
</evidence>
<dbReference type="Pfam" id="PF13206">
    <property type="entry name" value="VSG_B"/>
    <property type="match status" value="1"/>
</dbReference>
<protein>
    <submittedName>
        <fullName evidence="13">Variant surface glycoprotein 1125.4709</fullName>
    </submittedName>
</protein>
<evidence type="ECO:0000256" key="10">
    <source>
        <dbReference type="SAM" id="MobiDB-lite"/>
    </source>
</evidence>
<feature type="domain" description="Trypanosome variant surface glycoprotein C-terminal" evidence="11">
    <location>
        <begin position="364"/>
        <end position="469"/>
    </location>
</feature>
<keyword evidence="3" id="KW-1003">Cell membrane</keyword>
<evidence type="ECO:0000256" key="6">
    <source>
        <dbReference type="ARBA" id="ARBA00023136"/>
    </source>
</evidence>
<feature type="coiled-coil region" evidence="9">
    <location>
        <begin position="303"/>
        <end position="330"/>
    </location>
</feature>
<evidence type="ECO:0000256" key="9">
    <source>
        <dbReference type="SAM" id="Coils"/>
    </source>
</evidence>
<evidence type="ECO:0000259" key="12">
    <source>
        <dbReference type="Pfam" id="PF13206"/>
    </source>
</evidence>
<keyword evidence="7" id="KW-0325">Glycoprotein</keyword>
<feature type="region of interest" description="Disordered" evidence="10">
    <location>
        <begin position="386"/>
        <end position="444"/>
    </location>
</feature>
<proteinExistence type="predicted"/>
<feature type="region of interest" description="Disordered" evidence="10">
    <location>
        <begin position="337"/>
        <end position="368"/>
    </location>
</feature>
<dbReference type="GO" id="GO:0098552">
    <property type="term" value="C:side of membrane"/>
    <property type="evidence" value="ECO:0007669"/>
    <property type="project" value="UniProtKB-KW"/>
</dbReference>
<comment type="subcellular location">
    <subcellularLocation>
        <location evidence="2">Cell membrane</location>
        <topology evidence="2">Lipid-anchor</topology>
        <topology evidence="2">GPI-anchor</topology>
    </subcellularLocation>
</comment>
<dbReference type="VEuPathDB" id="TriTrypDB:Tb427_000128400"/>
<dbReference type="VEuPathDB" id="TriTrypDB:Tb1125.3.2500"/>
<keyword evidence="8" id="KW-0449">Lipoprotein</keyword>